<feature type="domain" description="Transglutaminase-like" evidence="2">
    <location>
        <begin position="446"/>
        <end position="519"/>
    </location>
</feature>
<evidence type="ECO:0000256" key="1">
    <source>
        <dbReference type="SAM" id="MobiDB-lite"/>
    </source>
</evidence>
<dbReference type="AlphaFoldDB" id="A0A6J3LW34"/>
<name>A0A6J3LW34_9PEZI</name>
<dbReference type="Pfam" id="PF01841">
    <property type="entry name" value="Transglut_core"/>
    <property type="match status" value="1"/>
</dbReference>
<dbReference type="PANTHER" id="PTHR46333:SF5">
    <property type="entry name" value="TRANSGLUTAMINASE-LIKE DOMAIN-CONTAINING PROTEIN"/>
    <property type="match status" value="1"/>
</dbReference>
<feature type="compositionally biased region" description="Polar residues" evidence="1">
    <location>
        <begin position="148"/>
        <end position="158"/>
    </location>
</feature>
<keyword evidence="3" id="KW-1185">Reference proteome</keyword>
<gene>
    <name evidence="4" type="ORF">K489DRAFT_362476</name>
</gene>
<dbReference type="Gene3D" id="3.10.620.30">
    <property type="match status" value="1"/>
</dbReference>
<dbReference type="InterPro" id="IPR038765">
    <property type="entry name" value="Papain-like_cys_pep_sf"/>
</dbReference>
<feature type="compositionally biased region" description="Low complexity" evidence="1">
    <location>
        <begin position="159"/>
        <end position="177"/>
    </location>
</feature>
<feature type="compositionally biased region" description="Low complexity" evidence="1">
    <location>
        <begin position="244"/>
        <end position="264"/>
    </location>
</feature>
<dbReference type="RefSeq" id="XP_033456919.1">
    <property type="nucleotide sequence ID" value="XM_033602659.1"/>
</dbReference>
<protein>
    <recommendedName>
        <fullName evidence="2">Transglutaminase-like domain-containing protein</fullName>
    </recommendedName>
</protein>
<dbReference type="Proteomes" id="UP000504637">
    <property type="component" value="Unplaced"/>
</dbReference>
<evidence type="ECO:0000313" key="4">
    <source>
        <dbReference type="RefSeq" id="XP_033456919.1"/>
    </source>
</evidence>
<evidence type="ECO:0000313" key="3">
    <source>
        <dbReference type="Proteomes" id="UP000504637"/>
    </source>
</evidence>
<dbReference type="GeneID" id="54360459"/>
<sequence>MAEEAPAPTSIADRIAALKLNQVGPAALPARPGFVPKQDQSAVVVVHGRDNSQRRQPPPPPPARPELPARPDRARQGNGNANSLQSDHSESNNVPARPPLPSRTSQASLGPALPPRKTSAPPTPALPPRRPSDAPSTPGNLHNRRGSNESASSVATARSSLSGISNGTSITSSGGNNKIRAPEYDPASLPKLPPNRTKEQKEADARRYAGLRPLRQTKSSPKVDQVLVEESTPPPPVQTRSIVARPPALPNRNAPAQPTYQAIEPAPPPQPSRPAIAPPPRVRQSALSFGLNNATQTPPPLPGVRPGSVPQTNGAPPPVPMASKPDLAALQASKPKPNANRAQGQEIMELTPSNFDQPAPAPSTAPSPGSCLPCRDFSGPDNHAARFPRQSIPSTDVGWLANQLTAPFPSHTDKARAIFTWLHHNVAYDVVSYFRTGLKPSTPQSTIQTGLAVCEGYAGLFSALALKAGLECMVLSGASKGGPYQPMKPGDPMPTYKSDHAWNAVRIDNGEWKLIDSCWGAGNVDNNAQTFTKDFKPYWFTMTNQVFGYSHYPPDSVHQYLPPGTFCSWETYNLTPKYGCRPQHYDGCFQEEGMDWSSVQPNIEKIPLHAQAGPSVRFAFQKICPHYDPVRNGQGALYPYALQVEGLKDTGFGRDMIPLETNGEVWWADVPVRSLGSPGQKVRLMAITKLGGRSGRGISQAEYKRKATSEGFSSSFVCEWVMA</sequence>
<organism evidence="4">
    <name type="scientific">Dissoconium aciculare CBS 342.82</name>
    <dbReference type="NCBI Taxonomy" id="1314786"/>
    <lineage>
        <taxon>Eukaryota</taxon>
        <taxon>Fungi</taxon>
        <taxon>Dikarya</taxon>
        <taxon>Ascomycota</taxon>
        <taxon>Pezizomycotina</taxon>
        <taxon>Dothideomycetes</taxon>
        <taxon>Dothideomycetidae</taxon>
        <taxon>Mycosphaerellales</taxon>
        <taxon>Dissoconiaceae</taxon>
        <taxon>Dissoconium</taxon>
    </lineage>
</organism>
<dbReference type="InterPro" id="IPR002931">
    <property type="entry name" value="Transglutaminase-like"/>
</dbReference>
<dbReference type="SUPFAM" id="SSF54001">
    <property type="entry name" value="Cysteine proteinases"/>
    <property type="match status" value="1"/>
</dbReference>
<feature type="compositionally biased region" description="Polar residues" evidence="1">
    <location>
        <begin position="285"/>
        <end position="296"/>
    </location>
</feature>
<dbReference type="OrthoDB" id="6129702at2759"/>
<reference evidence="4" key="2">
    <citation type="submission" date="2020-04" db="EMBL/GenBank/DDBJ databases">
        <authorList>
            <consortium name="NCBI Genome Project"/>
        </authorList>
    </citation>
    <scope>NUCLEOTIDE SEQUENCE</scope>
    <source>
        <strain evidence="4">CBS 342.82</strain>
    </source>
</reference>
<proteinExistence type="predicted"/>
<feature type="compositionally biased region" description="Polar residues" evidence="1">
    <location>
        <begin position="77"/>
        <end position="94"/>
    </location>
</feature>
<reference evidence="4" key="3">
    <citation type="submission" date="2025-08" db="UniProtKB">
        <authorList>
            <consortium name="RefSeq"/>
        </authorList>
    </citation>
    <scope>IDENTIFICATION</scope>
    <source>
        <strain evidence="4">CBS 342.82</strain>
    </source>
</reference>
<feature type="compositionally biased region" description="Pro residues" evidence="1">
    <location>
        <begin position="265"/>
        <end position="281"/>
    </location>
</feature>
<accession>A0A6J3LW34</accession>
<feature type="compositionally biased region" description="Pro residues" evidence="1">
    <location>
        <begin position="56"/>
        <end position="65"/>
    </location>
</feature>
<evidence type="ECO:0000259" key="2">
    <source>
        <dbReference type="SMART" id="SM00460"/>
    </source>
</evidence>
<dbReference type="PANTHER" id="PTHR46333">
    <property type="entry name" value="CYTOKINESIS PROTEIN 3"/>
    <property type="match status" value="1"/>
</dbReference>
<dbReference type="GO" id="GO:0005737">
    <property type="term" value="C:cytoplasm"/>
    <property type="evidence" value="ECO:0007669"/>
    <property type="project" value="TreeGrafter"/>
</dbReference>
<dbReference type="SMART" id="SM00460">
    <property type="entry name" value="TGc"/>
    <property type="match status" value="1"/>
</dbReference>
<feature type="region of interest" description="Disordered" evidence="1">
    <location>
        <begin position="26"/>
        <end position="324"/>
    </location>
</feature>
<feature type="compositionally biased region" description="Basic and acidic residues" evidence="1">
    <location>
        <begin position="196"/>
        <end position="207"/>
    </location>
</feature>
<dbReference type="InterPro" id="IPR052557">
    <property type="entry name" value="CAP/Cytokinesis_protein"/>
</dbReference>
<reference evidence="4" key="1">
    <citation type="submission" date="2020-01" db="EMBL/GenBank/DDBJ databases">
        <authorList>
            <consortium name="DOE Joint Genome Institute"/>
            <person name="Haridas S."/>
            <person name="Albert R."/>
            <person name="Binder M."/>
            <person name="Bloem J."/>
            <person name="Labutti K."/>
            <person name="Salamov A."/>
            <person name="Andreopoulos B."/>
            <person name="Baker S.E."/>
            <person name="Barry K."/>
            <person name="Bills G."/>
            <person name="Bluhm B.H."/>
            <person name="Cannon C."/>
            <person name="Castanera R."/>
            <person name="Culley D.E."/>
            <person name="Daum C."/>
            <person name="Ezra D."/>
            <person name="Gonzalez J.B."/>
            <person name="Henrissat B."/>
            <person name="Kuo A."/>
            <person name="Liang C."/>
            <person name="Lipzen A."/>
            <person name="Lutzoni F."/>
            <person name="Magnuson J."/>
            <person name="Mondo S."/>
            <person name="Nolan M."/>
            <person name="Ohm R."/>
            <person name="Pangilinan J."/>
            <person name="Park H.-J."/>
            <person name="Ramirez L."/>
            <person name="Alfaro M."/>
            <person name="Sun H."/>
            <person name="Tritt A."/>
            <person name="Yoshinaga Y."/>
            <person name="Zwiers L.-H."/>
            <person name="Turgeon B.G."/>
            <person name="Goodwin S.B."/>
            <person name="Spatafora J.W."/>
            <person name="Crous P.W."/>
            <person name="Grigoriev I.V."/>
        </authorList>
    </citation>
    <scope>NUCLEOTIDE SEQUENCE</scope>
    <source>
        <strain evidence="4">CBS 342.82</strain>
    </source>
</reference>
<feature type="region of interest" description="Disordered" evidence="1">
    <location>
        <begin position="353"/>
        <end position="377"/>
    </location>
</feature>